<dbReference type="EMBL" id="ACBY02000047">
    <property type="protein sequence ID" value="EFB75012.1"/>
    <property type="molecule type" value="Genomic_DNA"/>
</dbReference>
<evidence type="ECO:0000313" key="1">
    <source>
        <dbReference type="EMBL" id="EFB75012.1"/>
    </source>
</evidence>
<protein>
    <submittedName>
        <fullName evidence="1">Uncharacterized protein</fullName>
    </submittedName>
</protein>
<proteinExistence type="predicted"/>
<name>D1PQN2_9FIRM</name>
<accession>D1PQN2</accession>
<dbReference type="Proteomes" id="UP000003438">
    <property type="component" value="Unassembled WGS sequence"/>
</dbReference>
<dbReference type="eggNOG" id="ENOG5032Z44">
    <property type="taxonomic scope" value="Bacteria"/>
</dbReference>
<dbReference type="RefSeq" id="WP_007048060.1">
    <property type="nucleotide sequence ID" value="NZ_GG704770.1"/>
</dbReference>
<reference evidence="1" key="1">
    <citation type="submission" date="2009-12" db="EMBL/GenBank/DDBJ databases">
        <authorList>
            <person name="Weinstock G."/>
            <person name="Sodergren E."/>
            <person name="Clifton S."/>
            <person name="Fulton L."/>
            <person name="Fulton B."/>
            <person name="Courtney L."/>
            <person name="Fronick C."/>
            <person name="Harrison M."/>
            <person name="Strong C."/>
            <person name="Farmer C."/>
            <person name="Delahaunty K."/>
            <person name="Markovic C."/>
            <person name="Hall O."/>
            <person name="Minx P."/>
            <person name="Tomlinson C."/>
            <person name="Mitreva M."/>
            <person name="Nelson J."/>
            <person name="Hou S."/>
            <person name="Wollam A."/>
            <person name="Pepin K.H."/>
            <person name="Johnson M."/>
            <person name="Bhonagiri V."/>
            <person name="Nash W.E."/>
            <person name="Warren W."/>
            <person name="Chinwalla A."/>
            <person name="Mardis E.R."/>
            <person name="Wilson R.K."/>
        </authorList>
    </citation>
    <scope>NUCLEOTIDE SEQUENCE [LARGE SCALE GENOMIC DNA]</scope>
    <source>
        <strain evidence="1">DSM 15176</strain>
    </source>
</reference>
<sequence length="1193" mass="137272">MIEACAAGISDIILSIIENQLQEGLNAIGKQKLLKDLKEEVDNKVATLINENDGTILTSQAFSEYLRYDKPIEKIFSAFCIPESEPCGVHELAEKLPSECAVRIGEKGKSIPTPEKDLIKKFFEIVIETVYKKIRNGSTFGERAIQAQLKDVGDSVGQASGRLADIYNILQGQYSLSDAQEKKIFDILYEFFCKGKFLEIRELLPLLEGKSDSVKVALAELIDLVSKDNVHADNVAEHVMLIQNKDIREKTIRFIIAYGFLWLESVVKISEQTDNLELKEISNDLYNKRWEKILLEHTDEKGQSKKLSLLVAKSHPNEKWLGGRSLFWYLNEVKDRSPVNVSEKDLEEPITIYDLLLLGQEKVRLHMLQQKIDDLEYEKSLLLSHQEDVKFLGTQLKELYWKVLFQICRATLDKDTILNYWSVVPSQIQMNADIQRSRFFAQILDGTVNEHELLGFCISHADPSELVFYCSKKDDEFVIAFYEQNGRFFADNYFLFEEYILARMRMQQVEGLRTLLEEHATIFGKLIDYWNLYYHLGGEIDFKNLWDQLDAGKIEGTFYAVIKFGHYLLNQGYLSETEQLYNKWGKDVDDDSCKMLCARIMLVRGKQIEALEQFKEIATGYQSSEFVIGNILYLSLLNKRPIDAQIIEFAKKIDTSRLWCLLAEYYAEKNQKTQTMQAATKALLRAKDTEGNAYFTYFKMHSQFCGEKVLQCQKRIEADSCVVLREEGTDNEYEFCIYSDDVVPHQLQAVKPYRWANAFHMTVEEAAENGLCFQEIGEEVTFKGKNYTVKSVKPVDSFLFSQALANGEKQSVIYKISLPESENGKLDLDAFFGEVKKYIPKEDKLLDEYRQLKQKPVPLFVLDQSKNITYGDFVCTIMRASDVIVRSFACFPMKETNNTQYILSFSAEMFLVLAGIGADDFVNQTVYIPQSAIQTLEDEYTKTLQDKSRSIVASLGFEGEQPVLCEEDGSVRRYLIQEALKRKNECKKLEPIQNKQSFDAPGASEIQLQEVLGICDYDAISIAHHQDVTLVAFEPTIIVMSREDILGFQCIGLVDFLCQIDLPLHRILTAMCLMAKYKFQYILSGQNLGFIADRFDEIQDDEYREKCMTSWFDFLDTLDLKDDVTNYGEIFRQGILAALQECLKEKNTPDERKMLMQKPLISVTMWLLFKTDIAITEKYEEDPEKIDTQSEDQ</sequence>
<dbReference type="HOGENOM" id="CLU_271570_0_0_9"/>
<comment type="caution">
    <text evidence="1">The sequence shown here is derived from an EMBL/GenBank/DDBJ whole genome shotgun (WGS) entry which is preliminary data.</text>
</comment>
<evidence type="ECO:0000313" key="2">
    <source>
        <dbReference type="Proteomes" id="UP000003438"/>
    </source>
</evidence>
<keyword evidence="2" id="KW-1185">Reference proteome</keyword>
<dbReference type="STRING" id="411471.SUBVAR_06701"/>
<gene>
    <name evidence="1" type="ORF">SUBVAR_06701</name>
</gene>
<organism evidence="1 2">
    <name type="scientific">Subdoligranulum variabile DSM 15176</name>
    <dbReference type="NCBI Taxonomy" id="411471"/>
    <lineage>
        <taxon>Bacteria</taxon>
        <taxon>Bacillati</taxon>
        <taxon>Bacillota</taxon>
        <taxon>Clostridia</taxon>
        <taxon>Eubacteriales</taxon>
        <taxon>Oscillospiraceae</taxon>
        <taxon>Subdoligranulum</taxon>
    </lineage>
</organism>
<dbReference type="AlphaFoldDB" id="D1PQN2"/>